<feature type="binding site" evidence="15">
    <location>
        <position position="599"/>
    </location>
    <ligand>
        <name>Ca(2+)</name>
        <dbReference type="ChEBI" id="CHEBI:29108"/>
    </ligand>
</feature>
<evidence type="ECO:0000256" key="8">
    <source>
        <dbReference type="ARBA" id="ARBA00022729"/>
    </source>
</evidence>
<dbReference type="FunFam" id="3.40.50.200:FF:000015">
    <property type="entry name" value="Tripeptidyl peptidase A"/>
    <property type="match status" value="1"/>
</dbReference>
<organism evidence="18 19">
    <name type="scientific">Sistotremastrum niveocremeum HHB9708</name>
    <dbReference type="NCBI Taxonomy" id="1314777"/>
    <lineage>
        <taxon>Eukaryota</taxon>
        <taxon>Fungi</taxon>
        <taxon>Dikarya</taxon>
        <taxon>Basidiomycota</taxon>
        <taxon>Agaricomycotina</taxon>
        <taxon>Agaricomycetes</taxon>
        <taxon>Sistotremastrales</taxon>
        <taxon>Sistotremastraceae</taxon>
        <taxon>Sertulicium</taxon>
        <taxon>Sertulicium niveocremeum</taxon>
    </lineage>
</organism>
<dbReference type="PROSITE" id="PS51695">
    <property type="entry name" value="SEDOLISIN"/>
    <property type="match status" value="1"/>
</dbReference>
<dbReference type="EC" id="3.4.14.10" evidence="4"/>
<dbReference type="SUPFAM" id="SSF52743">
    <property type="entry name" value="Subtilisin-like"/>
    <property type="match status" value="1"/>
</dbReference>
<evidence type="ECO:0000256" key="1">
    <source>
        <dbReference type="ARBA" id="ARBA00001910"/>
    </source>
</evidence>
<dbReference type="GO" id="GO:0008240">
    <property type="term" value="F:tripeptidyl-peptidase activity"/>
    <property type="evidence" value="ECO:0007669"/>
    <property type="project" value="UniProtKB-EC"/>
</dbReference>
<proteinExistence type="predicted"/>
<evidence type="ECO:0000256" key="16">
    <source>
        <dbReference type="SAM" id="SignalP"/>
    </source>
</evidence>
<comment type="cofactor">
    <cofactor evidence="15">
        <name>Ca(2+)</name>
        <dbReference type="ChEBI" id="CHEBI:29108"/>
    </cofactor>
    <text evidence="15">Binds 1 Ca(2+) ion per subunit.</text>
</comment>
<feature type="chain" id="PRO_5007852154" description="tripeptidyl-peptidase II" evidence="16">
    <location>
        <begin position="21"/>
        <end position="619"/>
    </location>
</feature>
<keyword evidence="13" id="KW-0865">Zymogen</keyword>
<reference evidence="18 19" key="1">
    <citation type="journal article" date="2016" name="Mol. Biol. Evol.">
        <title>Comparative Genomics of Early-Diverging Mushroom-Forming Fungi Provides Insights into the Origins of Lignocellulose Decay Capabilities.</title>
        <authorList>
            <person name="Nagy L.G."/>
            <person name="Riley R."/>
            <person name="Tritt A."/>
            <person name="Adam C."/>
            <person name="Daum C."/>
            <person name="Floudas D."/>
            <person name="Sun H."/>
            <person name="Yadav J.S."/>
            <person name="Pangilinan J."/>
            <person name="Larsson K.H."/>
            <person name="Matsuura K."/>
            <person name="Barry K."/>
            <person name="Labutti K."/>
            <person name="Kuo R."/>
            <person name="Ohm R.A."/>
            <person name="Bhattacharya S.S."/>
            <person name="Shirouzu T."/>
            <person name="Yoshinaga Y."/>
            <person name="Martin F.M."/>
            <person name="Grigoriev I.V."/>
            <person name="Hibbett D.S."/>
        </authorList>
    </citation>
    <scope>NUCLEOTIDE SEQUENCE [LARGE SCALE GENOMIC DNA]</scope>
    <source>
        <strain evidence="18 19">HHB9708</strain>
    </source>
</reference>
<evidence type="ECO:0000256" key="11">
    <source>
        <dbReference type="ARBA" id="ARBA00022837"/>
    </source>
</evidence>
<dbReference type="PROSITE" id="PS00138">
    <property type="entry name" value="SUBTILASE_SER"/>
    <property type="match status" value="1"/>
</dbReference>
<dbReference type="Gene3D" id="3.40.50.200">
    <property type="entry name" value="Peptidase S8/S53 domain"/>
    <property type="match status" value="1"/>
</dbReference>
<keyword evidence="6 15" id="KW-0645">Protease</keyword>
<dbReference type="EMBL" id="KV419441">
    <property type="protein sequence ID" value="KZS88004.1"/>
    <property type="molecule type" value="Genomic_DNA"/>
</dbReference>
<feature type="domain" description="Peptidase S53" evidence="17">
    <location>
        <begin position="227"/>
        <end position="619"/>
    </location>
</feature>
<evidence type="ECO:0000256" key="13">
    <source>
        <dbReference type="ARBA" id="ARBA00023145"/>
    </source>
</evidence>
<keyword evidence="8 16" id="KW-0732">Signal</keyword>
<dbReference type="InterPro" id="IPR030400">
    <property type="entry name" value="Sedolisin_dom"/>
</dbReference>
<protein>
    <recommendedName>
        <fullName evidence="4">tripeptidyl-peptidase II</fullName>
        <ecNumber evidence="4">3.4.14.10</ecNumber>
    </recommendedName>
</protein>
<dbReference type="Pfam" id="PF09286">
    <property type="entry name" value="Pro-kuma_activ"/>
    <property type="match status" value="1"/>
</dbReference>
<evidence type="ECO:0000256" key="14">
    <source>
        <dbReference type="ARBA" id="ARBA00023180"/>
    </source>
</evidence>
<dbReference type="STRING" id="1314777.A0A164NSV2"/>
<evidence type="ECO:0000256" key="7">
    <source>
        <dbReference type="ARBA" id="ARBA00022723"/>
    </source>
</evidence>
<dbReference type="InterPro" id="IPR000209">
    <property type="entry name" value="Peptidase_S8/S53_dom"/>
</dbReference>
<feature type="active site" description="Charge relay system" evidence="15">
    <location>
        <position position="539"/>
    </location>
</feature>
<keyword evidence="9 15" id="KW-0378">Hydrolase</keyword>
<comment type="function">
    <text evidence="2">Secreted tripeptidyl-peptidase which degrades proteins at acidic pHs and is involved in virulence.</text>
</comment>
<evidence type="ECO:0000256" key="10">
    <source>
        <dbReference type="ARBA" id="ARBA00022825"/>
    </source>
</evidence>
<evidence type="ECO:0000256" key="3">
    <source>
        <dbReference type="ARBA" id="ARBA00004239"/>
    </source>
</evidence>
<evidence type="ECO:0000256" key="15">
    <source>
        <dbReference type="PROSITE-ProRule" id="PRU01032"/>
    </source>
</evidence>
<evidence type="ECO:0000256" key="6">
    <source>
        <dbReference type="ARBA" id="ARBA00022670"/>
    </source>
</evidence>
<feature type="active site" description="Charge relay system" evidence="15">
    <location>
        <position position="321"/>
    </location>
</feature>
<dbReference type="PANTHER" id="PTHR14218:SF15">
    <property type="entry name" value="TRIPEPTIDYL-PEPTIDASE 1"/>
    <property type="match status" value="1"/>
</dbReference>
<gene>
    <name evidence="18" type="ORF">SISNIDRAFT_460265</name>
</gene>
<evidence type="ECO:0000256" key="4">
    <source>
        <dbReference type="ARBA" id="ARBA00012462"/>
    </source>
</evidence>
<sequence>MDHTLACFLLLLYLTFCASASPRSTSRKFHSYSTKEEVNSPPGWHPVGQAPPEHVLQMRIYLVQPDFSVLEQALYQVSDPRHQKYGRHLSKRQVDALVAPAPESVETLDDWLSSHGFNTSSLPRSSAGDWISISIPVFKAEEMLRTTYYIWENEVNNATLIRTTSYSLPSNLHPHVDVIQPTTSFASTTRQGSTLRVEVIPASSPPIDRPPLYTQSGLEVRPSCNTSINILCLKQIYNAVGYQASEKSGNKIGITGYLNELPGPEDLKEAFVAQNLSTTNATYNFVSLNESAIFSAAEGVVASILAALAAGSNQAAQTGIEANLDVQYAFGLANPAPATFWATAGSPPFIPDTEFPSNSNEPYADWLAFILEQEDIPEVISTSYGDNEQTVPLSYATRVCNSFAQLGARGVSVIFSSGDGGVGDGISDPTEQKCFTNDGTNTTRFMPGFPATCPFVTAVGGTVQIPEVAAALSGGGFSDYFARPSYQDSVVSAYLAALPPGTYEGLFNSTGRAIPDVAAQAVNYEVVYQGSTIGVSGTSAASPAFAGIISLVNDARLSKGMSSLGFLNPLIYASPSAFNDIISGHNPGCGTPGFNASVGWDPVTGLGTPDLQKLQSAFA</sequence>
<dbReference type="OrthoDB" id="409122at2759"/>
<feature type="signal peptide" evidence="16">
    <location>
        <begin position="1"/>
        <end position="20"/>
    </location>
</feature>
<dbReference type="InterPro" id="IPR036852">
    <property type="entry name" value="Peptidase_S8/S53_dom_sf"/>
</dbReference>
<dbReference type="PANTHER" id="PTHR14218">
    <property type="entry name" value="PROTEASE S8 TRIPEPTIDYL PEPTIDASE I CLN2"/>
    <property type="match status" value="1"/>
</dbReference>
<dbReference type="Proteomes" id="UP000076722">
    <property type="component" value="Unassembled WGS sequence"/>
</dbReference>
<dbReference type="AlphaFoldDB" id="A0A164NSV2"/>
<dbReference type="InterPro" id="IPR015366">
    <property type="entry name" value="S53_propep"/>
</dbReference>
<evidence type="ECO:0000256" key="9">
    <source>
        <dbReference type="ARBA" id="ARBA00022801"/>
    </source>
</evidence>
<evidence type="ECO:0000259" key="17">
    <source>
        <dbReference type="PROSITE" id="PS51695"/>
    </source>
</evidence>
<keyword evidence="11 15" id="KW-0106">Calcium</keyword>
<evidence type="ECO:0000256" key="12">
    <source>
        <dbReference type="ARBA" id="ARBA00023026"/>
    </source>
</evidence>
<dbReference type="InterPro" id="IPR023828">
    <property type="entry name" value="Peptidase_S8_Ser-AS"/>
</dbReference>
<dbReference type="InterPro" id="IPR050819">
    <property type="entry name" value="Tripeptidyl-peptidase_I"/>
</dbReference>
<keyword evidence="14" id="KW-0325">Glycoprotein</keyword>
<evidence type="ECO:0000256" key="2">
    <source>
        <dbReference type="ARBA" id="ARBA00002451"/>
    </source>
</evidence>
<evidence type="ECO:0000313" key="18">
    <source>
        <dbReference type="EMBL" id="KZS88004.1"/>
    </source>
</evidence>
<feature type="binding site" evidence="15">
    <location>
        <position position="580"/>
    </location>
    <ligand>
        <name>Ca(2+)</name>
        <dbReference type="ChEBI" id="CHEBI:29108"/>
    </ligand>
</feature>
<feature type="binding site" evidence="15">
    <location>
        <position position="601"/>
    </location>
    <ligand>
        <name>Ca(2+)</name>
        <dbReference type="ChEBI" id="CHEBI:29108"/>
    </ligand>
</feature>
<keyword evidence="5" id="KW-0964">Secreted</keyword>
<name>A0A164NSV2_9AGAM</name>
<keyword evidence="19" id="KW-1185">Reference proteome</keyword>
<evidence type="ECO:0000256" key="5">
    <source>
        <dbReference type="ARBA" id="ARBA00022525"/>
    </source>
</evidence>
<dbReference type="Pfam" id="PF00082">
    <property type="entry name" value="Peptidase_S8"/>
    <property type="match status" value="1"/>
</dbReference>
<feature type="binding site" evidence="15">
    <location>
        <position position="581"/>
    </location>
    <ligand>
        <name>Ca(2+)</name>
        <dbReference type="ChEBI" id="CHEBI:29108"/>
    </ligand>
</feature>
<keyword evidence="7 15" id="KW-0479">Metal-binding</keyword>
<feature type="active site" description="Charge relay system" evidence="15">
    <location>
        <position position="325"/>
    </location>
</feature>
<dbReference type="SUPFAM" id="SSF54897">
    <property type="entry name" value="Protease propeptides/inhibitors"/>
    <property type="match status" value="1"/>
</dbReference>
<evidence type="ECO:0000313" key="19">
    <source>
        <dbReference type="Proteomes" id="UP000076722"/>
    </source>
</evidence>
<dbReference type="SMART" id="SM00944">
    <property type="entry name" value="Pro-kuma_activ"/>
    <property type="match status" value="1"/>
</dbReference>
<keyword evidence="10 15" id="KW-0720">Serine protease</keyword>
<keyword evidence="12" id="KW-0843">Virulence</keyword>
<dbReference type="CDD" id="cd04056">
    <property type="entry name" value="Peptidases_S53"/>
    <property type="match status" value="1"/>
</dbReference>
<dbReference type="GO" id="GO:0005576">
    <property type="term" value="C:extracellular region"/>
    <property type="evidence" value="ECO:0007669"/>
    <property type="project" value="UniProtKB-SubCell"/>
</dbReference>
<dbReference type="CDD" id="cd11377">
    <property type="entry name" value="Pro-peptidase_S53"/>
    <property type="match status" value="1"/>
</dbReference>
<dbReference type="GO" id="GO:0006508">
    <property type="term" value="P:proteolysis"/>
    <property type="evidence" value="ECO:0007669"/>
    <property type="project" value="UniProtKB-KW"/>
</dbReference>
<dbReference type="GO" id="GO:0046872">
    <property type="term" value="F:metal ion binding"/>
    <property type="evidence" value="ECO:0007669"/>
    <property type="project" value="UniProtKB-UniRule"/>
</dbReference>
<dbReference type="GO" id="GO:0004252">
    <property type="term" value="F:serine-type endopeptidase activity"/>
    <property type="evidence" value="ECO:0007669"/>
    <property type="project" value="UniProtKB-UniRule"/>
</dbReference>
<comment type="catalytic activity">
    <reaction evidence="1">
        <text>Release of an N-terminal tripeptide from a polypeptide.</text>
        <dbReference type="EC" id="3.4.14.10"/>
    </reaction>
</comment>
<comment type="subcellular location">
    <subcellularLocation>
        <location evidence="3">Secreted</location>
        <location evidence="3">Extracellular space</location>
    </subcellularLocation>
</comment>
<accession>A0A164NSV2</accession>